<dbReference type="RefSeq" id="WP_200239403.1">
    <property type="nucleotide sequence ID" value="NZ_NRRV01000040.1"/>
</dbReference>
<dbReference type="EMBL" id="NRRV01000040">
    <property type="protein sequence ID" value="MBK1632132.1"/>
    <property type="molecule type" value="Genomic_DNA"/>
</dbReference>
<evidence type="ECO:0008006" key="3">
    <source>
        <dbReference type="Google" id="ProtNLM"/>
    </source>
</evidence>
<protein>
    <recommendedName>
        <fullName evidence="3">Carboxymuconolactone decarboxylase family protein</fullName>
    </recommendedName>
</protein>
<proteinExistence type="predicted"/>
<keyword evidence="2" id="KW-1185">Reference proteome</keyword>
<accession>A0ABS1CJQ1</accession>
<organism evidence="1 2">
    <name type="scientific">Thiohalocapsa halophila</name>
    <dbReference type="NCBI Taxonomy" id="69359"/>
    <lineage>
        <taxon>Bacteria</taxon>
        <taxon>Pseudomonadati</taxon>
        <taxon>Pseudomonadota</taxon>
        <taxon>Gammaproteobacteria</taxon>
        <taxon>Chromatiales</taxon>
        <taxon>Chromatiaceae</taxon>
        <taxon>Thiohalocapsa</taxon>
    </lineage>
</organism>
<gene>
    <name evidence="1" type="ORF">CKO31_15585</name>
</gene>
<evidence type="ECO:0000313" key="2">
    <source>
        <dbReference type="Proteomes" id="UP000748752"/>
    </source>
</evidence>
<sequence length="199" mass="22490">MTGRAVRESIQGQPFNDVLNELHAHTFSGSPGESDPFTLGELERAYIAFALALYYQCGHCRVYHGKVIDRLRSKAGLPEWHWQDELVKTVLFLRTSKASLSEPEWDGWVASWRRFAGRIHHRHPGLACATAYAIGISRADEALMDMAFESLKDRWPDPQTLLGVIRDIDRVVVFMKAATSKNRTDPIVRRQLGGCGLRV</sequence>
<reference evidence="1 2" key="1">
    <citation type="journal article" date="2020" name="Microorganisms">
        <title>Osmotic Adaptation and Compatible Solute Biosynthesis of Phototrophic Bacteria as Revealed from Genome Analyses.</title>
        <authorList>
            <person name="Imhoff J.F."/>
            <person name="Rahn T."/>
            <person name="Kunzel S."/>
            <person name="Keller A."/>
            <person name="Neulinger S.C."/>
        </authorList>
    </citation>
    <scope>NUCLEOTIDE SEQUENCE [LARGE SCALE GENOMIC DNA]</scope>
    <source>
        <strain evidence="1 2">DSM 6210</strain>
    </source>
</reference>
<evidence type="ECO:0000313" key="1">
    <source>
        <dbReference type="EMBL" id="MBK1632132.1"/>
    </source>
</evidence>
<comment type="caution">
    <text evidence="1">The sequence shown here is derived from an EMBL/GenBank/DDBJ whole genome shotgun (WGS) entry which is preliminary data.</text>
</comment>
<dbReference type="Proteomes" id="UP000748752">
    <property type="component" value="Unassembled WGS sequence"/>
</dbReference>
<name>A0ABS1CJQ1_9GAMM</name>